<dbReference type="GO" id="GO:0005525">
    <property type="term" value="F:GTP binding"/>
    <property type="evidence" value="ECO:0007669"/>
    <property type="project" value="UniProtKB-KW"/>
</dbReference>
<evidence type="ECO:0000256" key="4">
    <source>
        <dbReference type="ARBA" id="ARBA00022741"/>
    </source>
</evidence>
<keyword evidence="7" id="KW-0564">Palmitate</keyword>
<feature type="binding site" evidence="11">
    <location>
        <position position="185"/>
    </location>
    <ligand>
        <name>Mg(2+)</name>
        <dbReference type="ChEBI" id="CHEBI:18420"/>
    </ligand>
</feature>
<dbReference type="PANTHER" id="PTHR10218:SF362">
    <property type="entry name" value="G PROTEIN ALPHA O SUBUNIT"/>
    <property type="match status" value="1"/>
</dbReference>
<dbReference type="PROSITE" id="PS51882">
    <property type="entry name" value="G_ALPHA"/>
    <property type="match status" value="1"/>
</dbReference>
<dbReference type="GO" id="GO:0001664">
    <property type="term" value="F:G protein-coupled receptor binding"/>
    <property type="evidence" value="ECO:0007669"/>
    <property type="project" value="TreeGrafter"/>
</dbReference>
<proteinExistence type="inferred from homology"/>
<sequence>MSCFSGKKKTPEEEAQSKKNKEIEAALKEDKKQSNHKLKLLLLGTGDAGKSTFAKQMKVIHQDGFNRQELEKFVEILRENCVTGIQKLIESCKKWDIEIPKKNKAHTDIIERVQGEDVKLNDEVADAIEALWQTDAIQQAMKRSNEIQLPGGESGTIYYVQHCRRFAKKDYLPTQDDVIRAKLRTTGIIETVFTVGTTEFTMVDVGGQRSERRKWLNCFAGIAAVIYLVALNEYDMVLEEDNKTNRMEESLKLFQKLTGAEWFQNTSFILFLNKSDLFKEKIGRKPLSEFFEDYDSFVGGLEEGAKLDDFEKGCEYIKWQYVEAFNGDRLYPFVTCAIDTENCDRVFESVRDTVITHALTQSGL</sequence>
<feature type="region of interest" description="Disordered" evidence="12">
    <location>
        <begin position="1"/>
        <end position="22"/>
    </location>
</feature>
<evidence type="ECO:0000256" key="6">
    <source>
        <dbReference type="ARBA" id="ARBA00023134"/>
    </source>
</evidence>
<evidence type="ECO:0000256" key="1">
    <source>
        <dbReference type="ARBA" id="ARBA00005804"/>
    </source>
</evidence>
<dbReference type="PRINTS" id="PR00318">
    <property type="entry name" value="GPROTEINA"/>
</dbReference>
<dbReference type="SUPFAM" id="SSF52540">
    <property type="entry name" value="P-loop containing nucleoside triphosphate hydrolases"/>
    <property type="match status" value="1"/>
</dbReference>
<dbReference type="GO" id="GO:0003924">
    <property type="term" value="F:GTPase activity"/>
    <property type="evidence" value="ECO:0007669"/>
    <property type="project" value="InterPro"/>
</dbReference>
<evidence type="ECO:0000256" key="8">
    <source>
        <dbReference type="ARBA" id="ARBA00023224"/>
    </source>
</evidence>
<dbReference type="Pfam" id="PF00503">
    <property type="entry name" value="G-alpha"/>
    <property type="match status" value="1"/>
</dbReference>
<dbReference type="EMBL" id="GIBP01004046">
    <property type="protein sequence ID" value="NDV33015.1"/>
    <property type="molecule type" value="Transcribed_RNA"/>
</dbReference>
<dbReference type="PANTHER" id="PTHR10218">
    <property type="entry name" value="GTP-BINDING PROTEIN ALPHA SUBUNIT"/>
    <property type="match status" value="1"/>
</dbReference>
<evidence type="ECO:0000256" key="5">
    <source>
        <dbReference type="ARBA" id="ARBA00022842"/>
    </source>
</evidence>
<dbReference type="AlphaFoldDB" id="A0A6B2L7U7"/>
<dbReference type="CDD" id="cd00066">
    <property type="entry name" value="G-alpha"/>
    <property type="match status" value="1"/>
</dbReference>
<keyword evidence="9" id="KW-0449">Lipoprotein</keyword>
<dbReference type="InterPro" id="IPR027417">
    <property type="entry name" value="P-loop_NTPase"/>
</dbReference>
<dbReference type="FunFam" id="3.40.50.300:FF:002307">
    <property type="entry name" value="Guanine nucleotide-binding protein G(k) subunit alpha"/>
    <property type="match status" value="1"/>
</dbReference>
<dbReference type="Gene3D" id="3.40.50.300">
    <property type="entry name" value="P-loop containing nucleotide triphosphate hydrolases"/>
    <property type="match status" value="1"/>
</dbReference>
<evidence type="ECO:0000256" key="12">
    <source>
        <dbReference type="SAM" id="MobiDB-lite"/>
    </source>
</evidence>
<evidence type="ECO:0000256" key="3">
    <source>
        <dbReference type="ARBA" id="ARBA00022723"/>
    </source>
</evidence>
<dbReference type="InterPro" id="IPR001019">
    <property type="entry name" value="Gprotein_alpha_su"/>
</dbReference>
<feature type="binding site" evidence="11">
    <location>
        <position position="51"/>
    </location>
    <ligand>
        <name>Mg(2+)</name>
        <dbReference type="ChEBI" id="CHEBI:18420"/>
    </ligand>
</feature>
<evidence type="ECO:0000256" key="11">
    <source>
        <dbReference type="PIRSR" id="PIRSR601019-2"/>
    </source>
</evidence>
<dbReference type="GO" id="GO:0005834">
    <property type="term" value="C:heterotrimeric G-protein complex"/>
    <property type="evidence" value="ECO:0007669"/>
    <property type="project" value="TreeGrafter"/>
</dbReference>
<evidence type="ECO:0000256" key="10">
    <source>
        <dbReference type="PIRSR" id="PIRSR601019-1"/>
    </source>
</evidence>
<name>A0A6B2L7U7_9EUKA</name>
<dbReference type="SMART" id="SM00275">
    <property type="entry name" value="G_alpha"/>
    <property type="match status" value="1"/>
</dbReference>
<dbReference type="SUPFAM" id="SSF47895">
    <property type="entry name" value="Transducin (alpha subunit), insertion domain"/>
    <property type="match status" value="1"/>
</dbReference>
<comment type="similarity">
    <text evidence="1">Belongs to the G-alpha family.</text>
</comment>
<feature type="binding site" evidence="10">
    <location>
        <position position="337"/>
    </location>
    <ligand>
        <name>GTP</name>
        <dbReference type="ChEBI" id="CHEBI:37565"/>
    </ligand>
</feature>
<feature type="compositionally biased region" description="Basic and acidic residues" evidence="12">
    <location>
        <begin position="9"/>
        <end position="22"/>
    </location>
</feature>
<dbReference type="InterPro" id="IPR011025">
    <property type="entry name" value="GproteinA_insert"/>
</dbReference>
<dbReference type="GO" id="GO:0046872">
    <property type="term" value="F:metal ion binding"/>
    <property type="evidence" value="ECO:0007669"/>
    <property type="project" value="UniProtKB-KW"/>
</dbReference>
<evidence type="ECO:0000256" key="2">
    <source>
        <dbReference type="ARBA" id="ARBA00022707"/>
    </source>
</evidence>
<dbReference type="GO" id="GO:0007188">
    <property type="term" value="P:adenylate cyclase-modulating G protein-coupled receptor signaling pathway"/>
    <property type="evidence" value="ECO:0007669"/>
    <property type="project" value="TreeGrafter"/>
</dbReference>
<keyword evidence="5 11" id="KW-0460">Magnesium</keyword>
<keyword evidence="8" id="KW-0807">Transducer</keyword>
<keyword evidence="2" id="KW-0519">Myristate</keyword>
<organism evidence="13">
    <name type="scientific">Arcella intermedia</name>
    <dbReference type="NCBI Taxonomy" id="1963864"/>
    <lineage>
        <taxon>Eukaryota</taxon>
        <taxon>Amoebozoa</taxon>
        <taxon>Tubulinea</taxon>
        <taxon>Elardia</taxon>
        <taxon>Arcellinida</taxon>
        <taxon>Sphaerothecina</taxon>
        <taxon>Arcellidae</taxon>
        <taxon>Arcella</taxon>
    </lineage>
</organism>
<keyword evidence="4 10" id="KW-0547">Nucleotide-binding</keyword>
<evidence type="ECO:0000256" key="7">
    <source>
        <dbReference type="ARBA" id="ARBA00023139"/>
    </source>
</evidence>
<dbReference type="GO" id="GO:0005737">
    <property type="term" value="C:cytoplasm"/>
    <property type="evidence" value="ECO:0007669"/>
    <property type="project" value="TreeGrafter"/>
</dbReference>
<feature type="binding site" evidence="10">
    <location>
        <begin position="204"/>
        <end position="208"/>
    </location>
    <ligand>
        <name>GTP</name>
        <dbReference type="ChEBI" id="CHEBI:37565"/>
    </ligand>
</feature>
<keyword evidence="3 11" id="KW-0479">Metal-binding</keyword>
<dbReference type="Gene3D" id="1.10.400.10">
    <property type="entry name" value="GI Alpha 1, domain 2-like"/>
    <property type="match status" value="1"/>
</dbReference>
<accession>A0A6B2L7U7</accession>
<protein>
    <submittedName>
        <fullName evidence="13">Uncharacterized protein</fullName>
    </submittedName>
</protein>
<reference evidence="13" key="1">
    <citation type="journal article" date="2020" name="J. Eukaryot. Microbiol.">
        <title>De novo Sequencing, Assembly and Annotation of the Transcriptome for the Free-Living Testate Amoeba Arcella intermedia.</title>
        <authorList>
            <person name="Ribeiro G.M."/>
            <person name="Porfirio-Sousa A.L."/>
            <person name="Maurer-Alcala X.X."/>
            <person name="Katz L.A."/>
            <person name="Lahr D.J.G."/>
        </authorList>
    </citation>
    <scope>NUCLEOTIDE SEQUENCE</scope>
</reference>
<dbReference type="GO" id="GO:0031683">
    <property type="term" value="F:G-protein beta/gamma-subunit complex binding"/>
    <property type="evidence" value="ECO:0007669"/>
    <property type="project" value="InterPro"/>
</dbReference>
<evidence type="ECO:0000313" key="13">
    <source>
        <dbReference type="EMBL" id="NDV33015.1"/>
    </source>
</evidence>
<evidence type="ECO:0000256" key="9">
    <source>
        <dbReference type="ARBA" id="ARBA00023288"/>
    </source>
</evidence>
<keyword evidence="6 10" id="KW-0342">GTP-binding</keyword>
<feature type="binding site" evidence="10">
    <location>
        <begin position="273"/>
        <end position="276"/>
    </location>
    <ligand>
        <name>GTP</name>
        <dbReference type="ChEBI" id="CHEBI:37565"/>
    </ligand>
</feature>